<sequence>MIKTYVFALFLLVFLYCSPVFSEQIKANEQTLLIDQVALYLAKDKEELKEEQITSLSKKIIPNKHQYPSDIIAKLFLLLADVATNEGDIEKAYQFALDGLAVNTSHTKIRLCLTLKLAEVYVAKKQYKDLLHVAEQAVIQSGAIKNIKYSLFALGYRSVAFAMLGQHQKTLADLKQVELSISSNKVFSEHIELLTILATAYQALGDFHTSLTMQNKILTLRYELSRTANIDQTYMRLAQANLSLMRLDEAYNHFWEAKRFARDKEADISVAYAQQGLGIVLFMQNEFNKALVELESANDTFKQKNVTSSYIETAIYIAKIKFNAYQLEQAYNILDELQALIKESEMKLEFIDFYQMVAQMHFNKNNFKQAFLWQEKYSILLQKKNQQSQNIATTPYYFSLSKVNNSLEKRQSLEQARELTIKMAEESELSTSFANKYQKQQRIILILSFVCFLLMITLMFFYLSIRAKRISLVYQEAENPTNFFLKSMQTKHTYQLLYKKARLHQYPITVVYFTIENWQELEFRFNKKSILNEVGKDIAQVISEHLDEFDCAGILNRGEYLLLFEYQNEDDITQKVDKLSKALQLRFIPSIGDFSILSRYAIKTPSFKDIDPYMFLAKLTEAEEL</sequence>
<keyword evidence="1" id="KW-0472">Membrane</keyword>
<dbReference type="SUPFAM" id="SSF48452">
    <property type="entry name" value="TPR-like"/>
    <property type="match status" value="2"/>
</dbReference>
<name>A0A502L3G8_9GAMM</name>
<dbReference type="AlphaFoldDB" id="A0A502L3G8"/>
<dbReference type="Proteomes" id="UP000315303">
    <property type="component" value="Unassembled WGS sequence"/>
</dbReference>
<keyword evidence="1" id="KW-1133">Transmembrane helix</keyword>
<dbReference type="OrthoDB" id="6219720at2"/>
<feature type="transmembrane region" description="Helical" evidence="1">
    <location>
        <begin position="443"/>
        <end position="465"/>
    </location>
</feature>
<evidence type="ECO:0000313" key="2">
    <source>
        <dbReference type="EMBL" id="TPH17744.1"/>
    </source>
</evidence>
<reference evidence="2 3" key="1">
    <citation type="submission" date="2019-01" db="EMBL/GenBank/DDBJ databases">
        <title>Litorilituus lipolytica sp. nov., isolated from intertidal sand of the Yellow Sea in China.</title>
        <authorList>
            <person name="Liu A."/>
        </authorList>
    </citation>
    <scope>NUCLEOTIDE SEQUENCE [LARGE SCALE GENOMIC DNA]</scope>
    <source>
        <strain evidence="2 3">RZ04</strain>
    </source>
</reference>
<evidence type="ECO:0000256" key="1">
    <source>
        <dbReference type="SAM" id="Phobius"/>
    </source>
</evidence>
<gene>
    <name evidence="2" type="ORF">EPA86_04125</name>
</gene>
<dbReference type="EMBL" id="SAWY01000007">
    <property type="protein sequence ID" value="TPH17744.1"/>
    <property type="molecule type" value="Genomic_DNA"/>
</dbReference>
<proteinExistence type="predicted"/>
<keyword evidence="1" id="KW-0812">Transmembrane</keyword>
<dbReference type="InterPro" id="IPR011990">
    <property type="entry name" value="TPR-like_helical_dom_sf"/>
</dbReference>
<protein>
    <submittedName>
        <fullName evidence="2">Uncharacterized protein</fullName>
    </submittedName>
</protein>
<keyword evidence="3" id="KW-1185">Reference proteome</keyword>
<comment type="caution">
    <text evidence="2">The sequence shown here is derived from an EMBL/GenBank/DDBJ whole genome shotgun (WGS) entry which is preliminary data.</text>
</comment>
<accession>A0A502L3G8</accession>
<dbReference type="Gene3D" id="1.25.40.10">
    <property type="entry name" value="Tetratricopeptide repeat domain"/>
    <property type="match status" value="2"/>
</dbReference>
<organism evidence="2 3">
    <name type="scientific">Litorilituus lipolyticus</name>
    <dbReference type="NCBI Taxonomy" id="2491017"/>
    <lineage>
        <taxon>Bacteria</taxon>
        <taxon>Pseudomonadati</taxon>
        <taxon>Pseudomonadota</taxon>
        <taxon>Gammaproteobacteria</taxon>
        <taxon>Alteromonadales</taxon>
        <taxon>Colwelliaceae</taxon>
        <taxon>Litorilituus</taxon>
    </lineage>
</organism>
<evidence type="ECO:0000313" key="3">
    <source>
        <dbReference type="Proteomes" id="UP000315303"/>
    </source>
</evidence>
<dbReference type="RefSeq" id="WP_140602151.1">
    <property type="nucleotide sequence ID" value="NZ_SAWY01000007.1"/>
</dbReference>